<reference evidence="3" key="1">
    <citation type="submission" date="2018-05" db="EMBL/GenBank/DDBJ databases">
        <authorList>
            <person name="Li X."/>
        </authorList>
    </citation>
    <scope>NUCLEOTIDE SEQUENCE [LARGE SCALE GENOMIC DNA]</scope>
    <source>
        <strain evidence="3">LX32</strain>
    </source>
</reference>
<name>A0A328AI03_9CAUL</name>
<comment type="caution">
    <text evidence="2">The sequence shown here is derived from an EMBL/GenBank/DDBJ whole genome shotgun (WGS) entry which is preliminary data.</text>
</comment>
<dbReference type="OrthoDB" id="7450844at2"/>
<protein>
    <submittedName>
        <fullName evidence="2">Heavy metal resistance protein</fullName>
    </submittedName>
</protein>
<sequence>MSLARSLVLTIVLSALAAGAGAFGAAKYVTARMHPAPPLHQLIHDKLDLTAEQKQRISGLEQTYAVRRKALEAEMRAANADLARAIQQSHAYSPDVQRAIDRFHYAMGELQKESILHVLAMRQVLTPTQAAVFDDTVSRALTEDPS</sequence>
<evidence type="ECO:0000313" key="2">
    <source>
        <dbReference type="EMBL" id="RAK54147.1"/>
    </source>
</evidence>
<dbReference type="EMBL" id="QFYQ01000001">
    <property type="protein sequence ID" value="RAK54147.1"/>
    <property type="molecule type" value="Genomic_DNA"/>
</dbReference>
<dbReference type="AlphaFoldDB" id="A0A328AI03"/>
<feature type="signal peptide" evidence="1">
    <location>
        <begin position="1"/>
        <end position="17"/>
    </location>
</feature>
<dbReference type="Proteomes" id="UP000249254">
    <property type="component" value="Unassembled WGS sequence"/>
</dbReference>
<proteinExistence type="predicted"/>
<feature type="chain" id="PRO_5016431796" evidence="1">
    <location>
        <begin position="18"/>
        <end position="146"/>
    </location>
</feature>
<accession>A0A328AI03</accession>
<dbReference type="Pfam" id="PF13801">
    <property type="entry name" value="Metal_resist"/>
    <property type="match status" value="1"/>
</dbReference>
<gene>
    <name evidence="2" type="ORF">DJ017_06250</name>
</gene>
<dbReference type="Gene3D" id="1.20.120.1490">
    <property type="match status" value="1"/>
</dbReference>
<dbReference type="RefSeq" id="WP_111527898.1">
    <property type="nucleotide sequence ID" value="NZ_JBHRSG010000002.1"/>
</dbReference>
<keyword evidence="3" id="KW-1185">Reference proteome</keyword>
<evidence type="ECO:0000313" key="3">
    <source>
        <dbReference type="Proteomes" id="UP000249254"/>
    </source>
</evidence>
<organism evidence="2 3">
    <name type="scientific">Phenylobacterium soli</name>
    <dbReference type="NCBI Taxonomy" id="2170551"/>
    <lineage>
        <taxon>Bacteria</taxon>
        <taxon>Pseudomonadati</taxon>
        <taxon>Pseudomonadota</taxon>
        <taxon>Alphaproteobacteria</taxon>
        <taxon>Caulobacterales</taxon>
        <taxon>Caulobacteraceae</taxon>
        <taxon>Phenylobacterium</taxon>
    </lineage>
</organism>
<dbReference type="InterPro" id="IPR025961">
    <property type="entry name" value="Metal_resist"/>
</dbReference>
<evidence type="ECO:0000256" key="1">
    <source>
        <dbReference type="SAM" id="SignalP"/>
    </source>
</evidence>
<keyword evidence="1" id="KW-0732">Signal</keyword>